<dbReference type="Pfam" id="PF01408">
    <property type="entry name" value="GFO_IDH_MocA"/>
    <property type="match status" value="1"/>
</dbReference>
<feature type="domain" description="Gfo/Idh/MocA-like oxidoreductase N-terminal" evidence="2">
    <location>
        <begin position="44"/>
        <end position="166"/>
    </location>
</feature>
<proteinExistence type="inferred from homology"/>
<comment type="similarity">
    <text evidence="1">Belongs to the Gfo/Idh/MocA family.</text>
</comment>
<dbReference type="GO" id="GO:0000166">
    <property type="term" value="F:nucleotide binding"/>
    <property type="evidence" value="ECO:0007669"/>
    <property type="project" value="InterPro"/>
</dbReference>
<dbReference type="Gene3D" id="3.30.360.10">
    <property type="entry name" value="Dihydrodipicolinate Reductase, domain 2"/>
    <property type="match status" value="1"/>
</dbReference>
<comment type="caution">
    <text evidence="4">The sequence shown here is derived from an EMBL/GenBank/DDBJ whole genome shotgun (WGS) entry which is preliminary data.</text>
</comment>
<dbReference type="OrthoDB" id="64915at2759"/>
<evidence type="ECO:0000313" key="5">
    <source>
        <dbReference type="Proteomes" id="UP000654370"/>
    </source>
</evidence>
<name>A0A8H7UG03_MORIS</name>
<dbReference type="PANTHER" id="PTHR43377:SF12">
    <property type="entry name" value="BINDING ROSSMANN FOLD OXIDOREDUCTASE, PUTATIVE (AFU_ORTHOLOGUE AFUA_3G11840)-RELATED"/>
    <property type="match status" value="1"/>
</dbReference>
<dbReference type="InterPro" id="IPR051450">
    <property type="entry name" value="Gfo/Idh/MocA_Oxidoreductases"/>
</dbReference>
<evidence type="ECO:0000256" key="1">
    <source>
        <dbReference type="ARBA" id="ARBA00010928"/>
    </source>
</evidence>
<keyword evidence="5" id="KW-1185">Reference proteome</keyword>
<dbReference type="AlphaFoldDB" id="A0A8H7UG03"/>
<reference evidence="4" key="1">
    <citation type="submission" date="2020-12" db="EMBL/GenBank/DDBJ databases">
        <title>Metabolic potential, ecology and presence of endohyphal bacteria is reflected in genomic diversity of Mucoromycotina.</title>
        <authorList>
            <person name="Muszewska A."/>
            <person name="Okrasinska A."/>
            <person name="Steczkiewicz K."/>
            <person name="Drgas O."/>
            <person name="Orlowska M."/>
            <person name="Perlinska-Lenart U."/>
            <person name="Aleksandrzak-Piekarczyk T."/>
            <person name="Szatraj K."/>
            <person name="Zielenkiewicz U."/>
            <person name="Pilsyk S."/>
            <person name="Malc E."/>
            <person name="Mieczkowski P."/>
            <person name="Kruszewska J.S."/>
            <person name="Biernat P."/>
            <person name="Pawlowska J."/>
        </authorList>
    </citation>
    <scope>NUCLEOTIDE SEQUENCE</scope>
    <source>
        <strain evidence="4">WA0000067209</strain>
    </source>
</reference>
<evidence type="ECO:0000313" key="4">
    <source>
        <dbReference type="EMBL" id="KAG2180277.1"/>
    </source>
</evidence>
<dbReference type="Gene3D" id="3.40.50.720">
    <property type="entry name" value="NAD(P)-binding Rossmann-like Domain"/>
    <property type="match status" value="1"/>
</dbReference>
<dbReference type="Proteomes" id="UP000654370">
    <property type="component" value="Unassembled WGS sequence"/>
</dbReference>
<dbReference type="InterPro" id="IPR000683">
    <property type="entry name" value="Gfo/Idh/MocA-like_OxRdtase_N"/>
</dbReference>
<dbReference type="SUPFAM" id="SSF51735">
    <property type="entry name" value="NAD(P)-binding Rossmann-fold domains"/>
    <property type="match status" value="1"/>
</dbReference>
<accession>A0A8H7UG03</accession>
<organism evidence="4 5">
    <name type="scientific">Mortierella isabellina</name>
    <name type="common">Filamentous fungus</name>
    <name type="synonym">Umbelopsis isabellina</name>
    <dbReference type="NCBI Taxonomy" id="91625"/>
    <lineage>
        <taxon>Eukaryota</taxon>
        <taxon>Fungi</taxon>
        <taxon>Fungi incertae sedis</taxon>
        <taxon>Mucoromycota</taxon>
        <taxon>Mucoromycotina</taxon>
        <taxon>Umbelopsidomycetes</taxon>
        <taxon>Umbelopsidales</taxon>
        <taxon>Umbelopsidaceae</taxon>
        <taxon>Umbelopsis</taxon>
    </lineage>
</organism>
<dbReference type="InterPro" id="IPR036291">
    <property type="entry name" value="NAD(P)-bd_dom_sf"/>
</dbReference>
<dbReference type="SUPFAM" id="SSF55347">
    <property type="entry name" value="Glyceraldehyde-3-phosphate dehydrogenase-like, C-terminal domain"/>
    <property type="match status" value="1"/>
</dbReference>
<dbReference type="Pfam" id="PF22725">
    <property type="entry name" value="GFO_IDH_MocA_C3"/>
    <property type="match status" value="1"/>
</dbReference>
<gene>
    <name evidence="4" type="ORF">INT43_004066</name>
</gene>
<feature type="domain" description="GFO/IDH/MocA-like oxidoreductase" evidence="3">
    <location>
        <begin position="174"/>
        <end position="369"/>
    </location>
</feature>
<evidence type="ECO:0000259" key="2">
    <source>
        <dbReference type="Pfam" id="PF01408"/>
    </source>
</evidence>
<dbReference type="EMBL" id="JAEPQZ010000006">
    <property type="protein sequence ID" value="KAG2180277.1"/>
    <property type="molecule type" value="Genomic_DNA"/>
</dbReference>
<evidence type="ECO:0000259" key="3">
    <source>
        <dbReference type="Pfam" id="PF22725"/>
    </source>
</evidence>
<dbReference type="PANTHER" id="PTHR43377">
    <property type="entry name" value="BILIVERDIN REDUCTASE A"/>
    <property type="match status" value="1"/>
</dbReference>
<sequence length="475" mass="53546">MTSKTPRALDSEKHSGINIDFTNEAAEAIKEVSTDDDQLSRPITVIFIGAGSRGTTYAEFARVMPSWMRIVAVAEPDPQKRDLFRQAYDIDIDNAYEDWKPIAEQPKMADAVFICTLDHQHFQPAVAFAGLRYHIFLEKPMSVSISECAKITAAAEAAGTVFAIGHVLRYSPFHRRIKEILDTKELGEIINIQHVEPVGWYHFAHSYVRGNWHKEADSTFSLMGKCCHDIDLLQWWTGLQYAKVSSFGSLTWFNKHNKPKEAGSSTQCLECPLQDTCQFSAKTIYMKHKWHTSVLSPSRNINDIEEAVKTGPYGRCVYEMDNDVCDNQVVNIQFERGERTTPTATLTMIATSDALCQRKVRIYCSNGDIEADEQEPYIKVTNFSTRSTRSINPYKGNTITTGHGGSDMGIVRCFLLAIDAYERGDYREATSQIPPAREALNAHLFVFAAEQARKTGTVVNVDQFIKEQLRKATEN</sequence>
<dbReference type="InterPro" id="IPR055170">
    <property type="entry name" value="GFO_IDH_MocA-like_dom"/>
</dbReference>
<protein>
    <submittedName>
        <fullName evidence="4">Uncharacterized protein</fullName>
    </submittedName>
</protein>